<dbReference type="KEGG" id="aqu:100638316"/>
<reference evidence="4" key="1">
    <citation type="journal article" date="2010" name="Nature">
        <title>The Amphimedon queenslandica genome and the evolution of animal complexity.</title>
        <authorList>
            <person name="Srivastava M."/>
            <person name="Simakov O."/>
            <person name="Chapman J."/>
            <person name="Fahey B."/>
            <person name="Gauthier M.E."/>
            <person name="Mitros T."/>
            <person name="Richards G.S."/>
            <person name="Conaco C."/>
            <person name="Dacre M."/>
            <person name="Hellsten U."/>
            <person name="Larroux C."/>
            <person name="Putnam N.H."/>
            <person name="Stanke M."/>
            <person name="Adamska M."/>
            <person name="Darling A."/>
            <person name="Degnan S.M."/>
            <person name="Oakley T.H."/>
            <person name="Plachetzki D.C."/>
            <person name="Zhai Y."/>
            <person name="Adamski M."/>
            <person name="Calcino A."/>
            <person name="Cummins S.F."/>
            <person name="Goodstein D.M."/>
            <person name="Harris C."/>
            <person name="Jackson D.J."/>
            <person name="Leys S.P."/>
            <person name="Shu S."/>
            <person name="Woodcroft B.J."/>
            <person name="Vervoort M."/>
            <person name="Kosik K.S."/>
            <person name="Manning G."/>
            <person name="Degnan B.M."/>
            <person name="Rokhsar D.S."/>
        </authorList>
    </citation>
    <scope>NUCLEOTIDE SEQUENCE [LARGE SCALE GENOMIC DNA]</scope>
</reference>
<protein>
    <recommendedName>
        <fullName evidence="2">J domain-containing protein</fullName>
    </recommendedName>
</protein>
<dbReference type="SUPFAM" id="SSF46565">
    <property type="entry name" value="Chaperone J-domain"/>
    <property type="match status" value="1"/>
</dbReference>
<dbReference type="PANTHER" id="PTHR24078:SF519">
    <property type="entry name" value="DNAJ HOMOLOG SUBFAMILY B MEMBER 13"/>
    <property type="match status" value="1"/>
</dbReference>
<dbReference type="Gene3D" id="1.10.287.110">
    <property type="entry name" value="DnaJ domain"/>
    <property type="match status" value="1"/>
</dbReference>
<dbReference type="CDD" id="cd06257">
    <property type="entry name" value="DnaJ"/>
    <property type="match status" value="1"/>
</dbReference>
<dbReference type="eggNOG" id="KOG0714">
    <property type="taxonomic scope" value="Eukaryota"/>
</dbReference>
<keyword evidence="1" id="KW-0143">Chaperone</keyword>
<evidence type="ECO:0000256" key="1">
    <source>
        <dbReference type="ARBA" id="ARBA00023186"/>
    </source>
</evidence>
<dbReference type="Pfam" id="PF01556">
    <property type="entry name" value="DnaJ_C"/>
    <property type="match status" value="1"/>
</dbReference>
<dbReference type="InterPro" id="IPR008971">
    <property type="entry name" value="HSP40/DnaJ_pept-bd"/>
</dbReference>
<dbReference type="AlphaFoldDB" id="A0A1X7TFH7"/>
<dbReference type="OrthoDB" id="550424at2759"/>
<dbReference type="Proteomes" id="UP000007879">
    <property type="component" value="Unassembled WGS sequence"/>
</dbReference>
<dbReference type="PRINTS" id="PR00625">
    <property type="entry name" value="JDOMAIN"/>
</dbReference>
<dbReference type="Pfam" id="PF00226">
    <property type="entry name" value="DnaJ"/>
    <property type="match status" value="1"/>
</dbReference>
<proteinExistence type="predicted"/>
<dbReference type="GO" id="GO:0051082">
    <property type="term" value="F:unfolded protein binding"/>
    <property type="evidence" value="ECO:0007669"/>
    <property type="project" value="InterPro"/>
</dbReference>
<dbReference type="EnsemblMetazoa" id="XM_003390597.2">
    <property type="protein sequence ID" value="XP_003390645.1"/>
    <property type="gene ID" value="LOC100638316"/>
</dbReference>
<sequence length="318" mass="35616">MGKDYYAVLGIPRSSSSFEIQKAYRTLALKYHPDCNNRPGAVEKSKEIAEAYDVLNNGYWKAIYDKFGEEGLKRGIPDSNGDVSNGYTFHGDVDTVFRKFFGGDNPFANFTDLESNIDIDGHATFGGIQGRAQPKQDPPIERDLQLKLEEIYNGCTKKMKISRKILNEDGQTTSTREKILTITVGRGWREGTKVRFTKEGDQGPNRIPCDIVFVIKDLPHSQYHREGNNLIYQPLISLVTALTGGAVELLTLDNRLITVPITDVIYPGREIRVVGEGMPLVDDPNERGDLIIRFNVSFPAVLNPQQKQLIKQALVVNI</sequence>
<dbReference type="InterPro" id="IPR001623">
    <property type="entry name" value="DnaJ_domain"/>
</dbReference>
<dbReference type="GO" id="GO:0051087">
    <property type="term" value="F:protein-folding chaperone binding"/>
    <property type="evidence" value="ECO:0007669"/>
    <property type="project" value="TreeGrafter"/>
</dbReference>
<dbReference type="PANTHER" id="PTHR24078">
    <property type="entry name" value="DNAJ HOMOLOG SUBFAMILY C MEMBER"/>
    <property type="match status" value="1"/>
</dbReference>
<gene>
    <name evidence="3" type="primary">100638316</name>
</gene>
<dbReference type="EnsemblMetazoa" id="Aqu2.1.13434_001">
    <property type="protein sequence ID" value="Aqu2.1.13434_001"/>
    <property type="gene ID" value="Aqu2.1.13434"/>
</dbReference>
<evidence type="ECO:0000259" key="2">
    <source>
        <dbReference type="PROSITE" id="PS50076"/>
    </source>
</evidence>
<evidence type="ECO:0000313" key="3">
    <source>
        <dbReference type="EnsemblMetazoa" id="Aqu2.1.13434_001"/>
    </source>
</evidence>
<dbReference type="SUPFAM" id="SSF49493">
    <property type="entry name" value="HSP40/DnaJ peptide-binding domain"/>
    <property type="match status" value="2"/>
</dbReference>
<accession>A0A1X7TFH7</accession>
<dbReference type="InterPro" id="IPR036869">
    <property type="entry name" value="J_dom_sf"/>
</dbReference>
<dbReference type="GO" id="GO:0006457">
    <property type="term" value="P:protein folding"/>
    <property type="evidence" value="ECO:0007669"/>
    <property type="project" value="InterPro"/>
</dbReference>
<dbReference type="FunFam" id="1.10.287.110:FF:000106">
    <property type="entry name" value="Putative heat shock protein-like protein"/>
    <property type="match status" value="1"/>
</dbReference>
<dbReference type="PROSITE" id="PS50076">
    <property type="entry name" value="DNAJ_2"/>
    <property type="match status" value="1"/>
</dbReference>
<dbReference type="STRING" id="400682.A0A1X7TFH7"/>
<feature type="domain" description="J" evidence="2">
    <location>
        <begin position="4"/>
        <end position="68"/>
    </location>
</feature>
<dbReference type="OMA" id="DIQFPEQ"/>
<reference evidence="3" key="2">
    <citation type="submission" date="2017-05" db="UniProtKB">
        <authorList>
            <consortium name="EnsemblMetazoa"/>
        </authorList>
    </citation>
    <scope>IDENTIFICATION</scope>
</reference>
<dbReference type="FunFam" id="2.60.260.20:FF:000006">
    <property type="entry name" value="DnaJ subfamily B member 13"/>
    <property type="match status" value="1"/>
</dbReference>
<organism evidence="3">
    <name type="scientific">Amphimedon queenslandica</name>
    <name type="common">Sponge</name>
    <dbReference type="NCBI Taxonomy" id="400682"/>
    <lineage>
        <taxon>Eukaryota</taxon>
        <taxon>Metazoa</taxon>
        <taxon>Porifera</taxon>
        <taxon>Demospongiae</taxon>
        <taxon>Heteroscleromorpha</taxon>
        <taxon>Haplosclerida</taxon>
        <taxon>Niphatidae</taxon>
        <taxon>Amphimedon</taxon>
    </lineage>
</organism>
<evidence type="ECO:0000313" key="4">
    <source>
        <dbReference type="Proteomes" id="UP000007879"/>
    </source>
</evidence>
<dbReference type="InterPro" id="IPR002939">
    <property type="entry name" value="DnaJ_C"/>
</dbReference>
<dbReference type="FunCoup" id="A0A1X7TFH7">
    <property type="interactions" value="18"/>
</dbReference>
<dbReference type="SMART" id="SM00271">
    <property type="entry name" value="DnaJ"/>
    <property type="match status" value="1"/>
</dbReference>
<dbReference type="Gene3D" id="2.60.260.20">
    <property type="entry name" value="Urease metallochaperone UreE, N-terminal domain"/>
    <property type="match status" value="2"/>
</dbReference>
<dbReference type="FunFam" id="2.60.260.20:FF:000002">
    <property type="entry name" value="Dnaj homolog subfamily b member"/>
    <property type="match status" value="1"/>
</dbReference>
<dbReference type="CDD" id="cd10747">
    <property type="entry name" value="DnaJ_C"/>
    <property type="match status" value="1"/>
</dbReference>
<dbReference type="InParanoid" id="A0A1X7TFH7"/>
<dbReference type="GO" id="GO:0005829">
    <property type="term" value="C:cytosol"/>
    <property type="evidence" value="ECO:0007669"/>
    <property type="project" value="TreeGrafter"/>
</dbReference>
<name>A0A1X7TFH7_AMPQE</name>
<dbReference type="InterPro" id="IPR051339">
    <property type="entry name" value="DnaJ_subfamily_B"/>
</dbReference>
<keyword evidence="4" id="KW-1185">Reference proteome</keyword>